<accession>A0A382YRQ9</accession>
<evidence type="ECO:0000313" key="1">
    <source>
        <dbReference type="EMBL" id="SVD85659.1"/>
    </source>
</evidence>
<protein>
    <recommendedName>
        <fullName evidence="2">DUF3500 domain-containing protein</fullName>
    </recommendedName>
</protein>
<name>A0A382YRQ9_9ZZZZ</name>
<feature type="non-terminal residue" evidence="1">
    <location>
        <position position="1"/>
    </location>
</feature>
<proteinExistence type="predicted"/>
<organism evidence="1">
    <name type="scientific">marine metagenome</name>
    <dbReference type="NCBI Taxonomy" id="408172"/>
    <lineage>
        <taxon>unclassified sequences</taxon>
        <taxon>metagenomes</taxon>
        <taxon>ecological metagenomes</taxon>
    </lineage>
</organism>
<reference evidence="1" key="1">
    <citation type="submission" date="2018-05" db="EMBL/GenBank/DDBJ databases">
        <authorList>
            <person name="Lanie J.A."/>
            <person name="Ng W.-L."/>
            <person name="Kazmierczak K.M."/>
            <person name="Andrzejewski T.M."/>
            <person name="Davidsen T.M."/>
            <person name="Wayne K.J."/>
            <person name="Tettelin H."/>
            <person name="Glass J.I."/>
            <person name="Rusch D."/>
            <person name="Podicherti R."/>
            <person name="Tsui H.-C.T."/>
            <person name="Winkler M.E."/>
        </authorList>
    </citation>
    <scope>NUCLEOTIDE SEQUENCE</scope>
</reference>
<evidence type="ECO:0008006" key="2">
    <source>
        <dbReference type="Google" id="ProtNLM"/>
    </source>
</evidence>
<sequence>DFLSTSALVGASLAAGSSLSAKPHAVSAKSSESYVKLLHASLKDTQKKVICFPWDHRDKKNGLLRTHVSNNWRITSQALTSKFYTKEQQVLIRKVWEGLVNPDWVERFDKQYKDDMGGFGKKQGIAIFGDPGKEGENYEFVLTGRHGTVRCDGDSTDHVAFGGPIVYGHAASGYYEKPAHPSNVFWHQAVAANDLFEMLDGEQRRQALRTEAPDEAQIAFRGKGASFEGIAVNALSRDQKEHAQKVLKSLIEPYRQKDQDET</sequence>
<dbReference type="Pfam" id="PF12006">
    <property type="entry name" value="DUF3500"/>
    <property type="match status" value="1"/>
</dbReference>
<dbReference type="EMBL" id="UINC01177822">
    <property type="protein sequence ID" value="SVD85659.1"/>
    <property type="molecule type" value="Genomic_DNA"/>
</dbReference>
<dbReference type="AlphaFoldDB" id="A0A382YRQ9"/>
<dbReference type="InterPro" id="IPR021889">
    <property type="entry name" value="DUF3500"/>
</dbReference>
<gene>
    <name evidence="1" type="ORF">METZ01_LOCUS438513</name>
</gene>
<feature type="non-terminal residue" evidence="1">
    <location>
        <position position="262"/>
    </location>
</feature>